<organism evidence="6 7">
    <name type="scientific">Anopheles farauti</name>
    <dbReference type="NCBI Taxonomy" id="69004"/>
    <lineage>
        <taxon>Eukaryota</taxon>
        <taxon>Metazoa</taxon>
        <taxon>Ecdysozoa</taxon>
        <taxon>Arthropoda</taxon>
        <taxon>Hexapoda</taxon>
        <taxon>Insecta</taxon>
        <taxon>Pterygota</taxon>
        <taxon>Neoptera</taxon>
        <taxon>Endopterygota</taxon>
        <taxon>Diptera</taxon>
        <taxon>Nematocera</taxon>
        <taxon>Culicoidea</taxon>
        <taxon>Culicidae</taxon>
        <taxon>Anophelinae</taxon>
        <taxon>Anopheles</taxon>
    </lineage>
</organism>
<dbReference type="VEuPathDB" id="VectorBase:AFAF000548"/>
<dbReference type="EMBL" id="AXCN02000417">
    <property type="status" value="NOT_ANNOTATED_CDS"/>
    <property type="molecule type" value="Genomic_DNA"/>
</dbReference>
<evidence type="ECO:0000256" key="3">
    <source>
        <dbReference type="ARBA" id="ARBA00022525"/>
    </source>
</evidence>
<dbReference type="InterPro" id="IPR011042">
    <property type="entry name" value="6-blade_b-propeller_TolB-like"/>
</dbReference>
<evidence type="ECO:0000313" key="7">
    <source>
        <dbReference type="Proteomes" id="UP000075886"/>
    </source>
</evidence>
<dbReference type="InterPro" id="IPR017996">
    <property type="entry name" value="MRJP/yellow-related"/>
</dbReference>
<dbReference type="PANTHER" id="PTHR10009">
    <property type="entry name" value="PROTEIN YELLOW-RELATED"/>
    <property type="match status" value="1"/>
</dbReference>
<dbReference type="Proteomes" id="UP000075886">
    <property type="component" value="Unassembled WGS sequence"/>
</dbReference>
<evidence type="ECO:0000256" key="2">
    <source>
        <dbReference type="ARBA" id="ARBA00009127"/>
    </source>
</evidence>
<protein>
    <recommendedName>
        <fullName evidence="8">Bee-milk protein</fullName>
    </recommendedName>
</protein>
<reference evidence="6" key="2">
    <citation type="submission" date="2020-05" db="UniProtKB">
        <authorList>
            <consortium name="EnsemblMetazoa"/>
        </authorList>
    </citation>
    <scope>IDENTIFICATION</scope>
    <source>
        <strain evidence="6">FAR1</strain>
    </source>
</reference>
<dbReference type="EnsemblMetazoa" id="AFAF000548-RA">
    <property type="protein sequence ID" value="AFAF000548-PA"/>
    <property type="gene ID" value="AFAF000548"/>
</dbReference>
<reference evidence="7" key="1">
    <citation type="submission" date="2014-01" db="EMBL/GenBank/DDBJ databases">
        <title>The Genome Sequence of Anopheles farauti FAR1 (V2).</title>
        <authorList>
            <consortium name="The Broad Institute Genomics Platform"/>
            <person name="Neafsey D.E."/>
            <person name="Besansky N."/>
            <person name="Howell P."/>
            <person name="Walton C."/>
            <person name="Young S.K."/>
            <person name="Zeng Q."/>
            <person name="Gargeya S."/>
            <person name="Fitzgerald M."/>
            <person name="Haas B."/>
            <person name="Abouelleil A."/>
            <person name="Allen A.W."/>
            <person name="Alvarado L."/>
            <person name="Arachchi H.M."/>
            <person name="Berlin A.M."/>
            <person name="Chapman S.B."/>
            <person name="Gainer-Dewar J."/>
            <person name="Goldberg J."/>
            <person name="Griggs A."/>
            <person name="Gujja S."/>
            <person name="Hansen M."/>
            <person name="Howarth C."/>
            <person name="Imamovic A."/>
            <person name="Ireland A."/>
            <person name="Larimer J."/>
            <person name="McCowan C."/>
            <person name="Murphy C."/>
            <person name="Pearson M."/>
            <person name="Poon T.W."/>
            <person name="Priest M."/>
            <person name="Roberts A."/>
            <person name="Saif S."/>
            <person name="Shea T."/>
            <person name="Sisk P."/>
            <person name="Sykes S."/>
            <person name="Wortman J."/>
            <person name="Nusbaum C."/>
            <person name="Birren B."/>
        </authorList>
    </citation>
    <scope>NUCLEOTIDE SEQUENCE [LARGE SCALE GENOMIC DNA]</scope>
    <source>
        <strain evidence="7">FAR1</strain>
    </source>
</reference>
<evidence type="ECO:0000313" key="6">
    <source>
        <dbReference type="EnsemblMetazoa" id="AFAF000548-PA"/>
    </source>
</evidence>
<dbReference type="FunFam" id="2.120.10.30:FF:000053">
    <property type="entry name" value="protein yellow"/>
    <property type="match status" value="1"/>
</dbReference>
<evidence type="ECO:0000256" key="5">
    <source>
        <dbReference type="SAM" id="SignalP"/>
    </source>
</evidence>
<name>A0A182Q0C9_9DIPT</name>
<evidence type="ECO:0000256" key="1">
    <source>
        <dbReference type="ARBA" id="ARBA00004613"/>
    </source>
</evidence>
<comment type="subcellular location">
    <subcellularLocation>
        <location evidence="1">Secreted</location>
    </subcellularLocation>
</comment>
<feature type="chain" id="PRO_5008132170" description="Bee-milk protein" evidence="5">
    <location>
        <begin position="24"/>
        <end position="586"/>
    </location>
</feature>
<dbReference type="STRING" id="69004.A0A182Q0C9"/>
<keyword evidence="4 5" id="KW-0732">Signal</keyword>
<evidence type="ECO:0008006" key="8">
    <source>
        <dbReference type="Google" id="ProtNLM"/>
    </source>
</evidence>
<dbReference type="GO" id="GO:0005576">
    <property type="term" value="C:extracellular region"/>
    <property type="evidence" value="ECO:0007669"/>
    <property type="project" value="UniProtKB-SubCell"/>
</dbReference>
<dbReference type="PANTHER" id="PTHR10009:SF8">
    <property type="entry name" value="IP19120P"/>
    <property type="match status" value="1"/>
</dbReference>
<keyword evidence="7" id="KW-1185">Reference proteome</keyword>
<dbReference type="SUPFAM" id="SSF75011">
    <property type="entry name" value="3-carboxy-cis,cis-mucoante lactonizing enzyme"/>
    <property type="match status" value="1"/>
</dbReference>
<accession>A0A182Q0C9</accession>
<dbReference type="Gene3D" id="2.120.10.30">
    <property type="entry name" value="TolB, C-terminal domain"/>
    <property type="match status" value="1"/>
</dbReference>
<sequence>MGTRSVPLVVALIVGAFVCTTVADKGSCTSDNCTRTIYTWEGGRIVWPCPTTKRLITSTGKYTPRDLIAMRCQRAGTHTLCVFPRYKSSNPITLSKVYATKKGCDVKFEPFPCWNEQEEGNCNALQSAIDLYSDGDYVWVLDSGVTQSLRAPLQRCPPKVVVYCSKTGKKLKTINLARFVTEKSRLQYIQVECLKGGRCYVYISDPGNNAIIVYDVYSGRGYRVILPKAVHMGCRYRDMLYIFLSKHKEGTRLYFTYLGGHRLFAIKTEHLRKGHGGNIIDIGEKPHVPVFLGTDGGHGVFFREEGESNIYYWNTNTCYKKSNFKLVYKSTLGLYATHVFPDLKLNRLLVLENDFPSYVKDHAGCGTLHQISILDGSLRYTHLATQSRQINDQLDRIDIMRDHDQLCLFLFDQLHHRVDAVAHLVGALRRCLFLTGCLRFGLRLQALHLCDWILRAVLLEQLHHLLSGRAIDRERELVDRWRNLETLLQDRAMTLDTDVLGPADEAAEVTLWLHILADTVVLNTFLEQRIHHPLLNLNSFRFRQRSGRDLRLWRNFLFNGLLGDHGGWNLSTGTEFISKQPEMRWK</sequence>
<proteinExistence type="inferred from homology"/>
<comment type="similarity">
    <text evidence="2">Belongs to the major royal jelly protein family.</text>
</comment>
<keyword evidence="3" id="KW-0964">Secreted</keyword>
<evidence type="ECO:0000256" key="4">
    <source>
        <dbReference type="ARBA" id="ARBA00022729"/>
    </source>
</evidence>
<dbReference type="AlphaFoldDB" id="A0A182Q0C9"/>
<dbReference type="Pfam" id="PF03022">
    <property type="entry name" value="MRJP"/>
    <property type="match status" value="1"/>
</dbReference>
<feature type="signal peptide" evidence="5">
    <location>
        <begin position="1"/>
        <end position="23"/>
    </location>
</feature>